<evidence type="ECO:0000313" key="2">
    <source>
        <dbReference type="Proteomes" id="UP001163603"/>
    </source>
</evidence>
<evidence type="ECO:0000313" key="1">
    <source>
        <dbReference type="EMBL" id="KAJ0013732.1"/>
    </source>
</evidence>
<dbReference type="Proteomes" id="UP001163603">
    <property type="component" value="Chromosome 13"/>
</dbReference>
<name>A0ACC0X9A0_9ROSI</name>
<organism evidence="1 2">
    <name type="scientific">Pistacia integerrima</name>
    <dbReference type="NCBI Taxonomy" id="434235"/>
    <lineage>
        <taxon>Eukaryota</taxon>
        <taxon>Viridiplantae</taxon>
        <taxon>Streptophyta</taxon>
        <taxon>Embryophyta</taxon>
        <taxon>Tracheophyta</taxon>
        <taxon>Spermatophyta</taxon>
        <taxon>Magnoliopsida</taxon>
        <taxon>eudicotyledons</taxon>
        <taxon>Gunneridae</taxon>
        <taxon>Pentapetalae</taxon>
        <taxon>rosids</taxon>
        <taxon>malvids</taxon>
        <taxon>Sapindales</taxon>
        <taxon>Anacardiaceae</taxon>
        <taxon>Pistacia</taxon>
    </lineage>
</organism>
<proteinExistence type="predicted"/>
<reference evidence="2" key="1">
    <citation type="journal article" date="2023" name="G3 (Bethesda)">
        <title>Genome assembly and association tests identify interacting loci associated with vigor, precocity, and sex in interspecific pistachio rootstocks.</title>
        <authorList>
            <person name="Palmer W."/>
            <person name="Jacygrad E."/>
            <person name="Sagayaradj S."/>
            <person name="Cavanaugh K."/>
            <person name="Han R."/>
            <person name="Bertier L."/>
            <person name="Beede B."/>
            <person name="Kafkas S."/>
            <person name="Golino D."/>
            <person name="Preece J."/>
            <person name="Michelmore R."/>
        </authorList>
    </citation>
    <scope>NUCLEOTIDE SEQUENCE [LARGE SCALE GENOMIC DNA]</scope>
</reference>
<sequence length="117" mass="13229">MLEKALKLFNTWISKGRTIDAVTYNTMISSLCKEVRFKDAFDLLSEMKEKKLGPDHYTFTIIHGALTDAGRLQEAEDFKSKMVEEGKLKDLRIQLVQGQTVVTTETSEGFDSSSIAY</sequence>
<accession>A0ACC0X9A0</accession>
<dbReference type="EMBL" id="CM047748">
    <property type="protein sequence ID" value="KAJ0013732.1"/>
    <property type="molecule type" value="Genomic_DNA"/>
</dbReference>
<keyword evidence="2" id="KW-1185">Reference proteome</keyword>
<protein>
    <submittedName>
        <fullName evidence="1">Uncharacterized protein</fullName>
    </submittedName>
</protein>
<gene>
    <name evidence="1" type="ORF">Pint_21734</name>
</gene>
<comment type="caution">
    <text evidence="1">The sequence shown here is derived from an EMBL/GenBank/DDBJ whole genome shotgun (WGS) entry which is preliminary data.</text>
</comment>